<name>A0A1Z1MU39_9FLOR</name>
<keyword evidence="7 10" id="KW-0472">Membrane</keyword>
<keyword evidence="11" id="KW-0934">Plastid</keyword>
<proteinExistence type="predicted"/>
<comment type="function">
    <text evidence="8">Component of the cytochrome b6-f complex, which mediates electron transfer between photosystem II (PSII) and photosystem I (PSI), cyclic electron flow around PSI, and state transitions. PetL is important for photoautotrophic growth as well as for electron transfer efficiency and stability of the cytochrome b6-f complex.</text>
</comment>
<evidence type="ECO:0000256" key="9">
    <source>
        <dbReference type="ARBA" id="ARBA00025834"/>
    </source>
</evidence>
<keyword evidence="6" id="KW-0793">Thylakoid</keyword>
<evidence type="ECO:0000256" key="8">
    <source>
        <dbReference type="ARBA" id="ARBA00025197"/>
    </source>
</evidence>
<evidence type="ECO:0000256" key="6">
    <source>
        <dbReference type="ARBA" id="ARBA00023078"/>
    </source>
</evidence>
<keyword evidence="11" id="KW-0150">Chloroplast</keyword>
<comment type="subcellular location">
    <subcellularLocation>
        <location evidence="1">Membrane</location>
        <topology evidence="1">Single-pass membrane protein</topology>
    </subcellularLocation>
</comment>
<comment type="subunit">
    <text evidence="9">The 4 large subunits of the cytochrome b6-f complex are cytochrome b6, subunit IV (17 kDa polypeptide, PetD), cytochrome f and the Rieske protein, while the 4 small subunits are PetG, PetL, PetM and PetN. The complex functions as a dimer.</text>
</comment>
<dbReference type="GO" id="GO:0009512">
    <property type="term" value="C:cytochrome b6f complex"/>
    <property type="evidence" value="ECO:0007669"/>
    <property type="project" value="InterPro"/>
</dbReference>
<evidence type="ECO:0000256" key="1">
    <source>
        <dbReference type="ARBA" id="ARBA00004167"/>
    </source>
</evidence>
<evidence type="ECO:0000256" key="10">
    <source>
        <dbReference type="SAM" id="Phobius"/>
    </source>
</evidence>
<evidence type="ECO:0000256" key="4">
    <source>
        <dbReference type="ARBA" id="ARBA00022982"/>
    </source>
</evidence>
<accession>A0A1Z1MU39</accession>
<sequence length="31" mass="3545">MTIAISYIFFVMLFMSLAISLYFGLQAVKLI</sequence>
<evidence type="ECO:0000256" key="3">
    <source>
        <dbReference type="ARBA" id="ARBA00022692"/>
    </source>
</evidence>
<evidence type="ECO:0000256" key="5">
    <source>
        <dbReference type="ARBA" id="ARBA00022989"/>
    </source>
</evidence>
<keyword evidence="4" id="KW-0249">Electron transport</keyword>
<reference evidence="11" key="1">
    <citation type="journal article" date="2017" name="J. Phycol.">
        <title>Analysis of chloroplast genomes and a supermatrix inform reclassification of the Rhodomelaceae (Rhodophyta).</title>
        <authorList>
            <person name="Diaz-Tapia P."/>
            <person name="Maggs C.A."/>
            <person name="West J.A."/>
            <person name="Verbruggen H."/>
        </authorList>
    </citation>
    <scope>NUCLEOTIDE SEQUENCE</scope>
    <source>
        <strain evidence="11">PD1760</strain>
    </source>
</reference>
<keyword evidence="2" id="KW-0813">Transport</keyword>
<dbReference type="GO" id="GO:0009055">
    <property type="term" value="F:electron transfer activity"/>
    <property type="evidence" value="ECO:0007669"/>
    <property type="project" value="InterPro"/>
</dbReference>
<feature type="transmembrane region" description="Helical" evidence="10">
    <location>
        <begin position="6"/>
        <end position="25"/>
    </location>
</feature>
<dbReference type="AlphaFoldDB" id="A0A1Z1MU39"/>
<dbReference type="Pfam" id="PF05115">
    <property type="entry name" value="PetL"/>
    <property type="match status" value="1"/>
</dbReference>
<organism evidence="11">
    <name type="scientific">Polysiphonia sp</name>
    <dbReference type="NCBI Taxonomy" id="1967842"/>
    <lineage>
        <taxon>Eukaryota</taxon>
        <taxon>Rhodophyta</taxon>
        <taxon>Florideophyceae</taxon>
        <taxon>Rhodymeniophycidae</taxon>
        <taxon>Ceramiales</taxon>
        <taxon>Rhodomelaceae</taxon>
        <taxon>Polysiphonioideae</taxon>
        <taxon>Polysiphonia</taxon>
    </lineage>
</organism>
<protein>
    <submittedName>
        <fullName evidence="11">Cytochrome b6-f complex subunit 6</fullName>
    </submittedName>
</protein>
<geneLocation type="chloroplast" evidence="11"/>
<evidence type="ECO:0000256" key="2">
    <source>
        <dbReference type="ARBA" id="ARBA00022448"/>
    </source>
</evidence>
<keyword evidence="3 10" id="KW-0812">Transmembrane</keyword>
<evidence type="ECO:0000313" key="11">
    <source>
        <dbReference type="EMBL" id="ARW69301.1"/>
    </source>
</evidence>
<gene>
    <name evidence="11" type="primary">petL</name>
</gene>
<dbReference type="GO" id="GO:0016020">
    <property type="term" value="C:membrane"/>
    <property type="evidence" value="ECO:0007669"/>
    <property type="project" value="UniProtKB-SubCell"/>
</dbReference>
<keyword evidence="5 10" id="KW-1133">Transmembrane helix</keyword>
<evidence type="ECO:0000256" key="7">
    <source>
        <dbReference type="ARBA" id="ARBA00023136"/>
    </source>
</evidence>
<dbReference type="InterPro" id="IPR007802">
    <property type="entry name" value="Cyt_b6/f_cplx_su6"/>
</dbReference>
<dbReference type="EMBL" id="MF101456">
    <property type="protein sequence ID" value="ARW69301.1"/>
    <property type="molecule type" value="Genomic_DNA"/>
</dbReference>